<proteinExistence type="predicted"/>
<comment type="caution">
    <text evidence="3">The sequence shown here is derived from an EMBL/GenBank/DDBJ whole genome shotgun (WGS) entry which is preliminary data.</text>
</comment>
<sequence>MKGTLFGDHVEGYKDAFIYNGNYEIGNAPIKSCESQWKTSLNDLDYQMSFGRQTIIQPIDTESGPILPKYQTIAHVPMVVNEKKSSDVLGVVIYIEEKPRKVVTGQGRELLVREIVIVDHSVQQPMLISAWNDLTENDCETLNTWSEKFPVGFTALRVSSYKGLSLTTRMSTTFFQSPKGIRASNLEEWTLRHQDVLADM</sequence>
<evidence type="ECO:0000256" key="1">
    <source>
        <dbReference type="ARBA" id="ARBA00023125"/>
    </source>
</evidence>
<dbReference type="InterPro" id="IPR031657">
    <property type="entry name" value="REPA_OB_2"/>
</dbReference>
<name>A0AAW1LZ09_SAPOF</name>
<dbReference type="Gene3D" id="2.40.50.140">
    <property type="entry name" value="Nucleic acid-binding proteins"/>
    <property type="match status" value="1"/>
</dbReference>
<dbReference type="InterPro" id="IPR012340">
    <property type="entry name" value="NA-bd_OB-fold"/>
</dbReference>
<reference evidence="3" key="1">
    <citation type="submission" date="2024-03" db="EMBL/GenBank/DDBJ databases">
        <title>WGS assembly of Saponaria officinalis var. Norfolk2.</title>
        <authorList>
            <person name="Jenkins J."/>
            <person name="Shu S."/>
            <person name="Grimwood J."/>
            <person name="Barry K."/>
            <person name="Goodstein D."/>
            <person name="Schmutz J."/>
            <person name="Leebens-Mack J."/>
            <person name="Osbourn A."/>
        </authorList>
    </citation>
    <scope>NUCLEOTIDE SEQUENCE [LARGE SCALE GENOMIC DNA]</scope>
    <source>
        <strain evidence="3">JIC</strain>
    </source>
</reference>
<dbReference type="EMBL" id="JBDFQZ010000003">
    <property type="protein sequence ID" value="KAK9740853.1"/>
    <property type="molecule type" value="Genomic_DNA"/>
</dbReference>
<feature type="domain" description="Replication protein A OB" evidence="2">
    <location>
        <begin position="81"/>
        <end position="175"/>
    </location>
</feature>
<keyword evidence="4" id="KW-1185">Reference proteome</keyword>
<protein>
    <recommendedName>
        <fullName evidence="2">Replication protein A OB domain-containing protein</fullName>
    </recommendedName>
</protein>
<evidence type="ECO:0000313" key="3">
    <source>
        <dbReference type="EMBL" id="KAK9740853.1"/>
    </source>
</evidence>
<evidence type="ECO:0000259" key="2">
    <source>
        <dbReference type="Pfam" id="PF16900"/>
    </source>
</evidence>
<dbReference type="GO" id="GO:0003677">
    <property type="term" value="F:DNA binding"/>
    <property type="evidence" value="ECO:0007669"/>
    <property type="project" value="UniProtKB-KW"/>
</dbReference>
<dbReference type="Pfam" id="PF16900">
    <property type="entry name" value="REPA_OB_2"/>
    <property type="match status" value="1"/>
</dbReference>
<organism evidence="3 4">
    <name type="scientific">Saponaria officinalis</name>
    <name type="common">Common soapwort</name>
    <name type="synonym">Lychnis saponaria</name>
    <dbReference type="NCBI Taxonomy" id="3572"/>
    <lineage>
        <taxon>Eukaryota</taxon>
        <taxon>Viridiplantae</taxon>
        <taxon>Streptophyta</taxon>
        <taxon>Embryophyta</taxon>
        <taxon>Tracheophyta</taxon>
        <taxon>Spermatophyta</taxon>
        <taxon>Magnoliopsida</taxon>
        <taxon>eudicotyledons</taxon>
        <taxon>Gunneridae</taxon>
        <taxon>Pentapetalae</taxon>
        <taxon>Caryophyllales</taxon>
        <taxon>Caryophyllaceae</taxon>
        <taxon>Caryophylleae</taxon>
        <taxon>Saponaria</taxon>
    </lineage>
</organism>
<gene>
    <name evidence="3" type="ORF">RND81_03G065700</name>
</gene>
<dbReference type="Proteomes" id="UP001443914">
    <property type="component" value="Unassembled WGS sequence"/>
</dbReference>
<dbReference type="SUPFAM" id="SSF50249">
    <property type="entry name" value="Nucleic acid-binding proteins"/>
    <property type="match status" value="1"/>
</dbReference>
<dbReference type="AlphaFoldDB" id="A0AAW1LZ09"/>
<accession>A0AAW1LZ09</accession>
<evidence type="ECO:0000313" key="4">
    <source>
        <dbReference type="Proteomes" id="UP001443914"/>
    </source>
</evidence>
<keyword evidence="1" id="KW-0238">DNA-binding</keyword>